<feature type="transmembrane region" description="Helical" evidence="1">
    <location>
        <begin position="15"/>
        <end position="36"/>
    </location>
</feature>
<accession>S2NX54</accession>
<evidence type="ECO:0000313" key="3">
    <source>
        <dbReference type="Proteomes" id="UP000014270"/>
    </source>
</evidence>
<dbReference type="Proteomes" id="UP000014270">
    <property type="component" value="Unassembled WGS sequence"/>
</dbReference>
<evidence type="ECO:0000313" key="2">
    <source>
        <dbReference type="EMBL" id="EPC35668.1"/>
    </source>
</evidence>
<dbReference type="PATRIC" id="fig|1256225.3.peg.2937"/>
<dbReference type="AlphaFoldDB" id="S2NX54"/>
<keyword evidence="1" id="KW-0812">Transmembrane</keyword>
<sequence length="203" mass="21714">MKESKFNFSVAIRVILKHIWIVIVLAVVGAGTTFVLRPKGAISHSASAQVMVLAQKTYDVSNGTLQDLVKTYDVLGIAVKTYNKNIEKKAEKASYTSLFDSLQVTVNGNSQVVTIEANEKTAKDVKKLVSLIAKQTVKVSDKQLPTWNSSVVTPAHLTGKSTGGLSGKKALLIGGTVGLVVGIEGAVLIDYAQGRSTKKRTEK</sequence>
<protein>
    <recommendedName>
        <fullName evidence="4">Capsular polysaccharide biosynthesis protein CpsC</fullName>
    </recommendedName>
</protein>
<name>S2NX54_LACPA</name>
<evidence type="ECO:0008006" key="4">
    <source>
        <dbReference type="Google" id="ProtNLM"/>
    </source>
</evidence>
<gene>
    <name evidence="2" type="ORF">Lpp225_2840</name>
</gene>
<comment type="caution">
    <text evidence="2">The sequence shown here is derived from an EMBL/GenBank/DDBJ whole genome shotgun (WGS) entry which is preliminary data.</text>
</comment>
<feature type="transmembrane region" description="Helical" evidence="1">
    <location>
        <begin position="170"/>
        <end position="189"/>
    </location>
</feature>
<reference evidence="2 3" key="1">
    <citation type="journal article" date="2013" name="PLoS ONE">
        <title>Lactobacillus paracasei comparative genomics: towards species pan-genome definition and exploitation of diversity.</title>
        <authorList>
            <person name="Smokvina T."/>
            <person name="Wels M."/>
            <person name="Polka J."/>
            <person name="Chervaux C."/>
            <person name="Brisse S."/>
            <person name="Boekhorst J."/>
            <person name="van Hylckama Vlieg J.E."/>
            <person name="Siezen R.J."/>
        </authorList>
    </citation>
    <scope>NUCLEOTIDE SEQUENCE [LARGE SCALE GENOMIC DNA]</scope>
    <source>
        <strain evidence="2 3">Lpp225</strain>
    </source>
</reference>
<keyword evidence="1" id="KW-0472">Membrane</keyword>
<proteinExistence type="predicted"/>
<dbReference type="EMBL" id="ANMM01000032">
    <property type="protein sequence ID" value="EPC35668.1"/>
    <property type="molecule type" value="Genomic_DNA"/>
</dbReference>
<evidence type="ECO:0000256" key="1">
    <source>
        <dbReference type="SAM" id="Phobius"/>
    </source>
</evidence>
<organism evidence="2 3">
    <name type="scientific">Lacticaseibacillus paracasei subsp. paracasei Lpp225</name>
    <dbReference type="NCBI Taxonomy" id="1256225"/>
    <lineage>
        <taxon>Bacteria</taxon>
        <taxon>Bacillati</taxon>
        <taxon>Bacillota</taxon>
        <taxon>Bacilli</taxon>
        <taxon>Lactobacillales</taxon>
        <taxon>Lactobacillaceae</taxon>
        <taxon>Lacticaseibacillus</taxon>
    </lineage>
</organism>
<keyword evidence="1" id="KW-1133">Transmembrane helix</keyword>